<evidence type="ECO:0000313" key="2">
    <source>
        <dbReference type="EMBL" id="ADL52165.1"/>
    </source>
</evidence>
<proteinExistence type="predicted"/>
<accession>D9SQ29</accession>
<dbReference type="OrthoDB" id="3199595at2"/>
<gene>
    <name evidence="2" type="ordered locus">Clocel_2452</name>
</gene>
<dbReference type="HOGENOM" id="CLU_958789_0_0_9"/>
<dbReference type="Proteomes" id="UP000002730">
    <property type="component" value="Chromosome"/>
</dbReference>
<keyword evidence="3" id="KW-1185">Reference proteome</keyword>
<evidence type="ECO:0000313" key="3">
    <source>
        <dbReference type="Proteomes" id="UP000002730"/>
    </source>
</evidence>
<dbReference type="Pfam" id="PF06970">
    <property type="entry name" value="RepA_N"/>
    <property type="match status" value="1"/>
</dbReference>
<dbReference type="STRING" id="573061.Clocel_2452"/>
<sequence>MSEFQYFQLTHVDSYRFYQLPQELYLLKRYANLSNDACVLYAILKDRLRLSVANGWIDDSNNIYFLFSREQAAELIRVSKPTIIKIFKELREVNLLYEKNRGRGIPKMLYLGMILNDGEYIKTPEYINSSSKEILPEKLKNFTSRSKKSLPLEVKNFYPNNTNINNTNNIYIKNPKEENEKDDKVPYDEIIKIYNNTCKSLPMVLKKTKARCKNIKTFYLALENMEAIKTVFQKVEKSDFLSGRNGTWTNCSFDWILKESNYTKVIEGNYENKNNKSDFTQVRRKVAVVD</sequence>
<dbReference type="KEGG" id="ccb:Clocel_2452"/>
<protein>
    <submittedName>
        <fullName evidence="2">Replication initiator A domain protein</fullName>
    </submittedName>
</protein>
<dbReference type="eggNOG" id="COG3935">
    <property type="taxonomic scope" value="Bacteria"/>
</dbReference>
<name>D9SQ29_CLOC7</name>
<dbReference type="RefSeq" id="WP_010074678.1">
    <property type="nucleotide sequence ID" value="NC_014393.1"/>
</dbReference>
<feature type="domain" description="Replication initiator A N-terminal" evidence="1">
    <location>
        <begin position="16"/>
        <end position="90"/>
    </location>
</feature>
<dbReference type="InterPro" id="IPR010724">
    <property type="entry name" value="RepA_N"/>
</dbReference>
<organism evidence="2 3">
    <name type="scientific">Clostridium cellulovorans (strain ATCC 35296 / DSM 3052 / OCM 3 / 743B)</name>
    <dbReference type="NCBI Taxonomy" id="573061"/>
    <lineage>
        <taxon>Bacteria</taxon>
        <taxon>Bacillati</taxon>
        <taxon>Bacillota</taxon>
        <taxon>Clostridia</taxon>
        <taxon>Eubacteriales</taxon>
        <taxon>Clostridiaceae</taxon>
        <taxon>Clostridium</taxon>
    </lineage>
</organism>
<evidence type="ECO:0000259" key="1">
    <source>
        <dbReference type="Pfam" id="PF06970"/>
    </source>
</evidence>
<dbReference type="EMBL" id="CP002160">
    <property type="protein sequence ID" value="ADL52165.1"/>
    <property type="molecule type" value="Genomic_DNA"/>
</dbReference>
<dbReference type="AlphaFoldDB" id="D9SQ29"/>
<reference evidence="2 3" key="1">
    <citation type="submission" date="2010-08" db="EMBL/GenBank/DDBJ databases">
        <title>Complete sequence of Clostridium cellulovorans 743B.</title>
        <authorList>
            <consortium name="US DOE Joint Genome Institute"/>
            <person name="Lucas S."/>
            <person name="Copeland A."/>
            <person name="Lapidus A."/>
            <person name="Cheng J.-F."/>
            <person name="Bruce D."/>
            <person name="Goodwin L."/>
            <person name="Pitluck S."/>
            <person name="Chertkov O."/>
            <person name="Detter J.C."/>
            <person name="Han C."/>
            <person name="Tapia R."/>
            <person name="Land M."/>
            <person name="Hauser L."/>
            <person name="Chang Y.-J."/>
            <person name="Jeffries C."/>
            <person name="Kyrpides N."/>
            <person name="Ivanova N."/>
            <person name="Mikhailova N."/>
            <person name="Hemme C.L."/>
            <person name="Woyke T."/>
        </authorList>
    </citation>
    <scope>NUCLEOTIDE SEQUENCE [LARGE SCALE GENOMIC DNA]</scope>
    <source>
        <strain evidence="3">ATCC 35296 / DSM 3052 / OCM 3 / 743B</strain>
    </source>
</reference>